<protein>
    <recommendedName>
        <fullName evidence="1">ABM domain-containing protein</fullName>
    </recommendedName>
</protein>
<gene>
    <name evidence="2" type="ORF">CTAYLR_009975</name>
</gene>
<dbReference type="InterPro" id="IPR011008">
    <property type="entry name" value="Dimeric_a/b-barrel"/>
</dbReference>
<dbReference type="Pfam" id="PF03992">
    <property type="entry name" value="ABM"/>
    <property type="match status" value="1"/>
</dbReference>
<dbReference type="InterPro" id="IPR050744">
    <property type="entry name" value="AI-2_Isomerase_LsrG"/>
</dbReference>
<dbReference type="SUPFAM" id="SSF54909">
    <property type="entry name" value="Dimeric alpha+beta barrel"/>
    <property type="match status" value="1"/>
</dbReference>
<evidence type="ECO:0000313" key="3">
    <source>
        <dbReference type="Proteomes" id="UP001230188"/>
    </source>
</evidence>
<dbReference type="GO" id="GO:0003824">
    <property type="term" value="F:catalytic activity"/>
    <property type="evidence" value="ECO:0007669"/>
    <property type="project" value="TreeGrafter"/>
</dbReference>
<reference evidence="2" key="1">
    <citation type="submission" date="2023-01" db="EMBL/GenBank/DDBJ databases">
        <title>Metagenome sequencing of chrysophaentin producing Chrysophaeum taylorii.</title>
        <authorList>
            <person name="Davison J."/>
            <person name="Bewley C."/>
        </authorList>
    </citation>
    <scope>NUCLEOTIDE SEQUENCE</scope>
    <source>
        <strain evidence="2">NIES-1699</strain>
    </source>
</reference>
<dbReference type="PROSITE" id="PS51725">
    <property type="entry name" value="ABM"/>
    <property type="match status" value="1"/>
</dbReference>
<name>A0AAD7U7W1_9STRA</name>
<dbReference type="PANTHER" id="PTHR33336">
    <property type="entry name" value="QUINOL MONOOXYGENASE YGIN-RELATED"/>
    <property type="match status" value="1"/>
</dbReference>
<sequence length="96" mass="10804">MALVIIAHVFANDGHESFVKAEMEKLIPITLGEEGCLSYELHTDNSDANHFVFVESWTSRELWQKHMGAPHLANYLAVTEGKIADFKLYELTKLAA</sequence>
<keyword evidence="3" id="KW-1185">Reference proteome</keyword>
<proteinExistence type="predicted"/>
<dbReference type="Gene3D" id="3.30.70.100">
    <property type="match status" value="1"/>
</dbReference>
<feature type="domain" description="ABM" evidence="1">
    <location>
        <begin position="1"/>
        <end position="91"/>
    </location>
</feature>
<accession>A0AAD7U7W1</accession>
<dbReference type="EMBL" id="JAQMWT010000629">
    <property type="protein sequence ID" value="KAJ8598879.1"/>
    <property type="molecule type" value="Genomic_DNA"/>
</dbReference>
<evidence type="ECO:0000313" key="2">
    <source>
        <dbReference type="EMBL" id="KAJ8598879.1"/>
    </source>
</evidence>
<dbReference type="AlphaFoldDB" id="A0AAD7U7W1"/>
<organism evidence="2 3">
    <name type="scientific">Chrysophaeum taylorii</name>
    <dbReference type="NCBI Taxonomy" id="2483200"/>
    <lineage>
        <taxon>Eukaryota</taxon>
        <taxon>Sar</taxon>
        <taxon>Stramenopiles</taxon>
        <taxon>Ochrophyta</taxon>
        <taxon>Pelagophyceae</taxon>
        <taxon>Pelagomonadales</taxon>
        <taxon>Pelagomonadaceae</taxon>
        <taxon>Chrysophaeum</taxon>
    </lineage>
</organism>
<comment type="caution">
    <text evidence="2">The sequence shown here is derived from an EMBL/GenBank/DDBJ whole genome shotgun (WGS) entry which is preliminary data.</text>
</comment>
<dbReference type="Proteomes" id="UP001230188">
    <property type="component" value="Unassembled WGS sequence"/>
</dbReference>
<dbReference type="PANTHER" id="PTHR33336:SF3">
    <property type="entry name" value="ABM DOMAIN-CONTAINING PROTEIN"/>
    <property type="match status" value="1"/>
</dbReference>
<evidence type="ECO:0000259" key="1">
    <source>
        <dbReference type="PROSITE" id="PS51725"/>
    </source>
</evidence>
<dbReference type="InterPro" id="IPR007138">
    <property type="entry name" value="ABM_dom"/>
</dbReference>